<dbReference type="AlphaFoldDB" id="V6TT07"/>
<dbReference type="CDD" id="cd00064">
    <property type="entry name" value="FU"/>
    <property type="match status" value="1"/>
</dbReference>
<dbReference type="EMBL" id="AHHH01000106">
    <property type="protein sequence ID" value="ESU41856.1"/>
    <property type="molecule type" value="Genomic_DNA"/>
</dbReference>
<protein>
    <submittedName>
        <fullName evidence="1">Variant-specific surface protein</fullName>
    </submittedName>
</protein>
<dbReference type="Pfam" id="PF03302">
    <property type="entry name" value="VSP"/>
    <property type="match status" value="1"/>
</dbReference>
<evidence type="ECO:0000313" key="1">
    <source>
        <dbReference type="EMBL" id="ESU41856.1"/>
    </source>
</evidence>
<comment type="caution">
    <text evidence="1">The sequence shown here is derived from an EMBL/GenBank/DDBJ whole genome shotgun (WGS) entry which is preliminary data.</text>
</comment>
<name>V6TT07_GIAIN</name>
<dbReference type="SUPFAM" id="SSF57184">
    <property type="entry name" value="Growth factor receptor domain"/>
    <property type="match status" value="1"/>
</dbReference>
<reference evidence="2" key="1">
    <citation type="submission" date="2012-02" db="EMBL/GenBank/DDBJ databases">
        <title>Genome sequencing of Giardia lamblia Genotypes A2 and B isolates (DH and GS) and comparative analysis with the genomes of Genotypes A1 and E (WB and Pig).</title>
        <authorList>
            <person name="Adam R."/>
            <person name="Dahlstrom E."/>
            <person name="Martens C."/>
            <person name="Bruno D."/>
            <person name="Barbian K."/>
            <person name="Porcella S.F."/>
            <person name="Nash T."/>
        </authorList>
    </citation>
    <scope>NUCLEOTIDE SEQUENCE</scope>
    <source>
        <strain evidence="2">GS</strain>
    </source>
</reference>
<dbReference type="VEuPathDB" id="GiardiaDB:GL50581_673"/>
<dbReference type="SMART" id="SM00261">
    <property type="entry name" value="FU"/>
    <property type="match status" value="2"/>
</dbReference>
<dbReference type="PANTHER" id="PTHR23275">
    <property type="entry name" value="CABRIOLET.-RELATED"/>
    <property type="match status" value="1"/>
</dbReference>
<sequence length="296" mass="29858">QGVCTFCHPSCAECNSNAASTSCTTCYPGSVLSRATDSSTAGTCIPECTGRYAENCGAGMCTAVLGGSKYCSRCAAGYAPIDGMCTKVGTTRRDASVCTASDGKCTACTGNYALLSGGCYNTKALPGSAVCTQAGSNGQCQTCANGQQYTSGNCPACAEGCSACNAGQTQQCTKCLAGCYLDSTAKACKKCSENSNGITGISNCVSCAAPTGNHKLITCCPKIDSSTSGTKGDGAGKNIFSTSVIMSVFVLPAFSIGGLAEFLVSDRPVAIAGRYLLEEADLSTVYEPTSLCDVPT</sequence>
<proteinExistence type="predicted"/>
<organism evidence="1 2">
    <name type="scientific">Giardia intestinalis</name>
    <name type="common">Giardia lamblia</name>
    <dbReference type="NCBI Taxonomy" id="5741"/>
    <lineage>
        <taxon>Eukaryota</taxon>
        <taxon>Metamonada</taxon>
        <taxon>Diplomonadida</taxon>
        <taxon>Hexamitidae</taxon>
        <taxon>Giardiinae</taxon>
        <taxon>Giardia</taxon>
    </lineage>
</organism>
<dbReference type="Proteomes" id="UP000018040">
    <property type="component" value="Unassembled WGS sequence"/>
</dbReference>
<dbReference type="InterPro" id="IPR052798">
    <property type="entry name" value="Giardia_VSA"/>
</dbReference>
<dbReference type="InterPro" id="IPR009030">
    <property type="entry name" value="Growth_fac_rcpt_cys_sf"/>
</dbReference>
<evidence type="ECO:0000313" key="2">
    <source>
        <dbReference type="Proteomes" id="UP000018040"/>
    </source>
</evidence>
<dbReference type="InterPro" id="IPR005127">
    <property type="entry name" value="Giardia_VSP"/>
</dbReference>
<gene>
    <name evidence="1" type="ORF">GSB_153779</name>
</gene>
<accession>V6TT07</accession>
<feature type="non-terminal residue" evidence="1">
    <location>
        <position position="1"/>
    </location>
</feature>
<reference evidence="1 2" key="2">
    <citation type="journal article" date="2013" name="Genome Biol. Evol.">
        <title>Genome sequencing of Giardia lamblia genotypes A2 and B isolates (DH and GS) and comparative analysis with the genomes of genotypes A1 and E (WB and Pig).</title>
        <authorList>
            <person name="Adam R.D."/>
            <person name="Dahlstrom E.W."/>
            <person name="Martens C.A."/>
            <person name="Bruno D.P."/>
            <person name="Barbian K.D."/>
            <person name="Ricklefs S.M."/>
            <person name="Hernandez M.M."/>
            <person name="Narla N.P."/>
            <person name="Patel R.B."/>
            <person name="Porcella S.F."/>
            <person name="Nash T.E."/>
        </authorList>
    </citation>
    <scope>NUCLEOTIDE SEQUENCE [LARGE SCALE GENOMIC DNA]</scope>
    <source>
        <strain evidence="1 2">GS</strain>
    </source>
</reference>
<dbReference type="PANTHER" id="PTHR23275:SF100">
    <property type="entry name" value="EGF-LIKE DOMAIN-CONTAINING PROTEIN"/>
    <property type="match status" value="1"/>
</dbReference>
<dbReference type="InterPro" id="IPR006212">
    <property type="entry name" value="Furin_repeat"/>
</dbReference>